<feature type="chain" id="PRO_5039584058" evidence="3">
    <location>
        <begin position="26"/>
        <end position="246"/>
    </location>
</feature>
<dbReference type="SMART" id="SM00020">
    <property type="entry name" value="Tryp_SPc"/>
    <property type="match status" value="1"/>
</dbReference>
<dbReference type="InterPro" id="IPR001254">
    <property type="entry name" value="Trypsin_dom"/>
</dbReference>
<reference evidence="5 6" key="1">
    <citation type="journal article" date="2019" name="ACS Chem. Biol.">
        <title>Identification and Mobilization of a Cryptic Antibiotic Biosynthesis Gene Locus from a Human-Pathogenic Nocardia Isolate.</title>
        <authorList>
            <person name="Herisse M."/>
            <person name="Ishida K."/>
            <person name="Porter J.L."/>
            <person name="Howden B."/>
            <person name="Hertweck C."/>
            <person name="Stinear T.P."/>
            <person name="Pidot S.J."/>
        </authorList>
    </citation>
    <scope>NUCLEOTIDE SEQUENCE [LARGE SCALE GENOMIC DNA]</scope>
    <source>
        <strain evidence="5 6">AUSMDU00012717</strain>
    </source>
</reference>
<dbReference type="Pfam" id="PF00089">
    <property type="entry name" value="Trypsin"/>
    <property type="match status" value="1"/>
</dbReference>
<dbReference type="InterPro" id="IPR001314">
    <property type="entry name" value="Peptidase_S1A"/>
</dbReference>
<organism evidence="5 6">
    <name type="scientific">Nocardia arthritidis</name>
    <dbReference type="NCBI Taxonomy" id="228602"/>
    <lineage>
        <taxon>Bacteria</taxon>
        <taxon>Bacillati</taxon>
        <taxon>Actinomycetota</taxon>
        <taxon>Actinomycetes</taxon>
        <taxon>Mycobacteriales</taxon>
        <taxon>Nocardiaceae</taxon>
        <taxon>Nocardia</taxon>
    </lineage>
</organism>
<keyword evidence="3" id="KW-0732">Signal</keyword>
<dbReference type="PANTHER" id="PTHR24276:SF98">
    <property type="entry name" value="FI18310P1-RELATED"/>
    <property type="match status" value="1"/>
</dbReference>
<dbReference type="AlphaFoldDB" id="A0A6G9YJH3"/>
<dbReference type="PRINTS" id="PR00722">
    <property type="entry name" value="CHYMOTRYPSIN"/>
</dbReference>
<dbReference type="RefSeq" id="WP_167475863.1">
    <property type="nucleotide sequence ID" value="NZ_CP046172.1"/>
</dbReference>
<dbReference type="InterPro" id="IPR043504">
    <property type="entry name" value="Peptidase_S1_PA_chymotrypsin"/>
</dbReference>
<dbReference type="GO" id="GO:0006508">
    <property type="term" value="P:proteolysis"/>
    <property type="evidence" value="ECO:0007669"/>
    <property type="project" value="UniProtKB-KW"/>
</dbReference>
<dbReference type="Proteomes" id="UP000503540">
    <property type="component" value="Chromosome"/>
</dbReference>
<feature type="domain" description="Peptidase S1" evidence="4">
    <location>
        <begin position="28"/>
        <end position="246"/>
    </location>
</feature>
<feature type="signal peptide" evidence="3">
    <location>
        <begin position="1"/>
        <end position="25"/>
    </location>
</feature>
<dbReference type="GO" id="GO:0004252">
    <property type="term" value="F:serine-type endopeptidase activity"/>
    <property type="evidence" value="ECO:0007669"/>
    <property type="project" value="InterPro"/>
</dbReference>
<evidence type="ECO:0000256" key="1">
    <source>
        <dbReference type="ARBA" id="ARBA00007664"/>
    </source>
</evidence>
<dbReference type="CDD" id="cd00190">
    <property type="entry name" value="Tryp_SPc"/>
    <property type="match status" value="1"/>
</dbReference>
<keyword evidence="5" id="KW-0378">Hydrolase</keyword>
<evidence type="ECO:0000313" key="5">
    <source>
        <dbReference type="EMBL" id="QIS13310.1"/>
    </source>
</evidence>
<evidence type="ECO:0000313" key="6">
    <source>
        <dbReference type="Proteomes" id="UP000503540"/>
    </source>
</evidence>
<sequence>MINRRRIAAAFATAPLGLASFTAPAAAVIGGAPADAASYPWLAAIGSPLFATRADGQFCAGVLIAPDRLLTAAHCAVIAQFAPIPPAITFGRTELAAPGGDNVRVKEIRVDPDFRVSLVDGDLAFQNDLAILTLDRPLPGPIAETGAPHGDSGAVVGWGATTPDNWSNTALHTATVPIVPDDRCGTAYGPTYDPATMLCAGSTAADTGQFDSGGPLLVDGRVIAILSWGKSGDHPGVYMRIPALNF</sequence>
<evidence type="ECO:0000256" key="2">
    <source>
        <dbReference type="ARBA" id="ARBA00023157"/>
    </source>
</evidence>
<dbReference type="PROSITE" id="PS00134">
    <property type="entry name" value="TRYPSIN_HIS"/>
    <property type="match status" value="1"/>
</dbReference>
<dbReference type="SUPFAM" id="SSF50494">
    <property type="entry name" value="Trypsin-like serine proteases"/>
    <property type="match status" value="1"/>
</dbReference>
<evidence type="ECO:0000256" key="3">
    <source>
        <dbReference type="SAM" id="SignalP"/>
    </source>
</evidence>
<dbReference type="InterPro" id="IPR009003">
    <property type="entry name" value="Peptidase_S1_PA"/>
</dbReference>
<name>A0A6G9YJH3_9NOCA</name>
<protein>
    <submittedName>
        <fullName evidence="5">Trypsin-like serine protease</fullName>
    </submittedName>
</protein>
<evidence type="ECO:0000259" key="4">
    <source>
        <dbReference type="PROSITE" id="PS50240"/>
    </source>
</evidence>
<keyword evidence="6" id="KW-1185">Reference proteome</keyword>
<keyword evidence="5" id="KW-0645">Protease</keyword>
<dbReference type="EMBL" id="CP046172">
    <property type="protein sequence ID" value="QIS13310.1"/>
    <property type="molecule type" value="Genomic_DNA"/>
</dbReference>
<proteinExistence type="inferred from homology"/>
<keyword evidence="2" id="KW-1015">Disulfide bond</keyword>
<dbReference type="KEGG" id="nah:F5544_27280"/>
<dbReference type="PROSITE" id="PS50240">
    <property type="entry name" value="TRYPSIN_DOM"/>
    <property type="match status" value="1"/>
</dbReference>
<dbReference type="InterPro" id="IPR018114">
    <property type="entry name" value="TRYPSIN_HIS"/>
</dbReference>
<dbReference type="InterPro" id="IPR050430">
    <property type="entry name" value="Peptidase_S1"/>
</dbReference>
<gene>
    <name evidence="5" type="ORF">F5544_27280</name>
</gene>
<dbReference type="PANTHER" id="PTHR24276">
    <property type="entry name" value="POLYSERASE-RELATED"/>
    <property type="match status" value="1"/>
</dbReference>
<accession>A0A6G9YJH3</accession>
<dbReference type="Gene3D" id="2.40.10.10">
    <property type="entry name" value="Trypsin-like serine proteases"/>
    <property type="match status" value="2"/>
</dbReference>
<comment type="similarity">
    <text evidence="1">Belongs to the peptidase S1 family.</text>
</comment>